<gene>
    <name evidence="3" type="ORF">GGQ61_000320</name>
</gene>
<evidence type="ECO:0000259" key="2">
    <source>
        <dbReference type="Pfam" id="PF13400"/>
    </source>
</evidence>
<dbReference type="Pfam" id="PF09977">
    <property type="entry name" value="Tad_C"/>
    <property type="match status" value="1"/>
</dbReference>
<accession>A0A839ZW41</accession>
<name>A0A839ZW41_9CAUL</name>
<comment type="caution">
    <text evidence="3">The sequence shown here is derived from an EMBL/GenBank/DDBJ whole genome shotgun (WGS) entry which is preliminary data.</text>
</comment>
<dbReference type="AlphaFoldDB" id="A0A839ZW41"/>
<evidence type="ECO:0000259" key="1">
    <source>
        <dbReference type="Pfam" id="PF09977"/>
    </source>
</evidence>
<protein>
    <submittedName>
        <fullName evidence="3">Putative membrane protein</fullName>
    </submittedName>
</protein>
<keyword evidence="4" id="KW-1185">Reference proteome</keyword>
<dbReference type="Proteomes" id="UP000530564">
    <property type="component" value="Unassembled WGS sequence"/>
</dbReference>
<dbReference type="EMBL" id="JACIDK010000001">
    <property type="protein sequence ID" value="MBB3889623.1"/>
    <property type="molecule type" value="Genomic_DNA"/>
</dbReference>
<evidence type="ECO:0000313" key="3">
    <source>
        <dbReference type="EMBL" id="MBB3889623.1"/>
    </source>
</evidence>
<sequence>MRLRPTPLRGLAEDTGGSVSMMMAMSFITLLGAAALAVDVGSLFLQSRKLQGIADLAAISAARDVGRATTAAQATAAENGWGRPLNVQVALGRYDPDPALAPSARFQTGGSNPSAARVTVSGEADLFFGRLLLNRETVTLTRRATAARADMASFSIGTRLASLQGGIANQLLSGLTGSTISLNVMDYNALAGAKVDLFKYSDLLRLNANLEAASYDKVLGTDISTGKALRILGDLLQGSGDIQAASAARKLAVAAGDGKKIKLDALLDLGPYGAQDHVAGGSGAKIELAAQDLANALVVLAGEGRQVKLDLGASVPGVTDVDVWLAIGERPNNSPWLTVDRDGQVVVRTAQTRLYLKAQALSVLGLLGAQPITLPVLVEAASGEAKLASMECPASLSAQAATLSVRPSVGRIVIGEIDTAKLNNFKQNLTVSRAKIADLLLVKATAKADVQIGGQSWKTARFTRADIQAGTIKTVATDDIAKATVSSLLGNLDLDVDILGIGLGLGPITSALSGTLGAIAAPLEGVLNALTGLLGVRLGEADVQLNGLRCRDAALVA</sequence>
<feature type="domain" description="Putative Flp pilus-assembly TadG-like N-terminal" evidence="2">
    <location>
        <begin position="17"/>
        <end position="64"/>
    </location>
</feature>
<reference evidence="3 4" key="1">
    <citation type="submission" date="2020-08" db="EMBL/GenBank/DDBJ databases">
        <title>Genomic Encyclopedia of Type Strains, Phase IV (KMG-IV): sequencing the most valuable type-strain genomes for metagenomic binning, comparative biology and taxonomic classification.</title>
        <authorList>
            <person name="Goeker M."/>
        </authorList>
    </citation>
    <scope>NUCLEOTIDE SEQUENCE [LARGE SCALE GENOMIC DNA]</scope>
    <source>
        <strain evidence="3 4">DSM 21793</strain>
    </source>
</reference>
<dbReference type="InterPro" id="IPR018705">
    <property type="entry name" value="DUF2134_membrane"/>
</dbReference>
<organism evidence="3 4">
    <name type="scientific">Phenylobacterium haematophilum</name>
    <dbReference type="NCBI Taxonomy" id="98513"/>
    <lineage>
        <taxon>Bacteria</taxon>
        <taxon>Pseudomonadati</taxon>
        <taxon>Pseudomonadota</taxon>
        <taxon>Alphaproteobacteria</taxon>
        <taxon>Caulobacterales</taxon>
        <taxon>Caulobacteraceae</taxon>
        <taxon>Phenylobacterium</taxon>
    </lineage>
</organism>
<dbReference type="InterPro" id="IPR028087">
    <property type="entry name" value="Tad_N"/>
</dbReference>
<dbReference type="Pfam" id="PF13400">
    <property type="entry name" value="Tad"/>
    <property type="match status" value="1"/>
</dbReference>
<proteinExistence type="predicted"/>
<feature type="domain" description="DUF2134" evidence="1">
    <location>
        <begin position="67"/>
        <end position="146"/>
    </location>
</feature>
<dbReference type="RefSeq" id="WP_246370411.1">
    <property type="nucleotide sequence ID" value="NZ_JACIDK010000001.1"/>
</dbReference>
<evidence type="ECO:0000313" key="4">
    <source>
        <dbReference type="Proteomes" id="UP000530564"/>
    </source>
</evidence>